<evidence type="ECO:0000313" key="3">
    <source>
        <dbReference type="EMBL" id="QGA24996.1"/>
    </source>
</evidence>
<keyword evidence="4" id="KW-1185">Reference proteome</keyword>
<gene>
    <name evidence="3" type="ORF">GFH32_01050</name>
</gene>
<dbReference type="AlphaFoldDB" id="A0A5Q0Q6L5"/>
<evidence type="ECO:0000259" key="2">
    <source>
        <dbReference type="Pfam" id="PF00156"/>
    </source>
</evidence>
<dbReference type="InterPro" id="IPR000836">
    <property type="entry name" value="PRTase_dom"/>
</dbReference>
<comment type="similarity">
    <text evidence="1">Belongs to the ComF/GntX family.</text>
</comment>
<proteinExistence type="inferred from homology"/>
<dbReference type="Pfam" id="PF00156">
    <property type="entry name" value="Pribosyltran"/>
    <property type="match status" value="1"/>
</dbReference>
<evidence type="ECO:0000313" key="4">
    <source>
        <dbReference type="Proteomes" id="UP000326921"/>
    </source>
</evidence>
<feature type="domain" description="Phosphoribosyltransferase" evidence="2">
    <location>
        <begin position="13"/>
        <end position="83"/>
    </location>
</feature>
<dbReference type="EMBL" id="CP045652">
    <property type="protein sequence ID" value="QGA24996.1"/>
    <property type="molecule type" value="Genomic_DNA"/>
</dbReference>
<dbReference type="SUPFAM" id="SSF53271">
    <property type="entry name" value="PRTase-like"/>
    <property type="match status" value="1"/>
</dbReference>
<sequence length="85" mass="9281">MCKPLLENVLRRVKNNPTQTKKDSTDRVDSVDQIFYCSKTINLNGKHILLLDDVLTTGSTLASAGVAILKAFPHCKISIAIIAKA</sequence>
<accession>A0A5Q0Q6L5</accession>
<name>A0A5Q0Q6L5_9SPHI</name>
<dbReference type="CDD" id="cd06223">
    <property type="entry name" value="PRTases_typeI"/>
    <property type="match status" value="1"/>
</dbReference>
<organism evidence="3 4">
    <name type="scientific">Sphingobacterium zhuxiongii</name>
    <dbReference type="NCBI Taxonomy" id="2662364"/>
    <lineage>
        <taxon>Bacteria</taxon>
        <taxon>Pseudomonadati</taxon>
        <taxon>Bacteroidota</taxon>
        <taxon>Sphingobacteriia</taxon>
        <taxon>Sphingobacteriales</taxon>
        <taxon>Sphingobacteriaceae</taxon>
        <taxon>Sphingobacterium</taxon>
    </lineage>
</organism>
<dbReference type="PANTHER" id="PTHR47505">
    <property type="entry name" value="DNA UTILIZATION PROTEIN YHGH"/>
    <property type="match status" value="1"/>
</dbReference>
<reference evidence="3 4" key="1">
    <citation type="submission" date="2019-10" db="EMBL/GenBank/DDBJ databases">
        <authorList>
            <person name="Dong K."/>
        </authorList>
    </citation>
    <scope>NUCLEOTIDE SEQUENCE [LARGE SCALE GENOMIC DNA]</scope>
    <source>
        <strain evidence="4">dk4302</strain>
    </source>
</reference>
<dbReference type="InterPro" id="IPR029057">
    <property type="entry name" value="PRTase-like"/>
</dbReference>
<evidence type="ECO:0000256" key="1">
    <source>
        <dbReference type="ARBA" id="ARBA00008007"/>
    </source>
</evidence>
<protein>
    <recommendedName>
        <fullName evidence="2">Phosphoribosyltransferase domain-containing protein</fullName>
    </recommendedName>
</protein>
<dbReference type="PANTHER" id="PTHR47505:SF1">
    <property type="entry name" value="DNA UTILIZATION PROTEIN YHGH"/>
    <property type="match status" value="1"/>
</dbReference>
<dbReference type="InterPro" id="IPR051910">
    <property type="entry name" value="ComF/GntX_DNA_util-trans"/>
</dbReference>
<dbReference type="KEGG" id="sphe:GFH32_01050"/>
<dbReference type="Gene3D" id="3.40.50.2020">
    <property type="match status" value="1"/>
</dbReference>
<dbReference type="Proteomes" id="UP000326921">
    <property type="component" value="Chromosome"/>
</dbReference>